<dbReference type="Proteomes" id="UP000689195">
    <property type="component" value="Unassembled WGS sequence"/>
</dbReference>
<keyword evidence="4" id="KW-1185">Reference proteome</keyword>
<organism evidence="3 4">
    <name type="scientific">Paramecium pentaurelia</name>
    <dbReference type="NCBI Taxonomy" id="43138"/>
    <lineage>
        <taxon>Eukaryota</taxon>
        <taxon>Sar</taxon>
        <taxon>Alveolata</taxon>
        <taxon>Ciliophora</taxon>
        <taxon>Intramacronucleata</taxon>
        <taxon>Oligohymenophorea</taxon>
        <taxon>Peniculida</taxon>
        <taxon>Parameciidae</taxon>
        <taxon>Paramecium</taxon>
    </lineage>
</organism>
<feature type="transmembrane region" description="Helical" evidence="1">
    <location>
        <begin position="12"/>
        <end position="36"/>
    </location>
</feature>
<dbReference type="GO" id="GO:0003700">
    <property type="term" value="F:DNA-binding transcription factor activity"/>
    <property type="evidence" value="ECO:0007669"/>
    <property type="project" value="InterPro"/>
</dbReference>
<protein>
    <recommendedName>
        <fullName evidence="2">BZIP domain-containing protein</fullName>
    </recommendedName>
</protein>
<keyword evidence="1" id="KW-0472">Membrane</keyword>
<dbReference type="InterPro" id="IPR004827">
    <property type="entry name" value="bZIP"/>
</dbReference>
<dbReference type="EMBL" id="CAJJDO010000152">
    <property type="protein sequence ID" value="CAD8208979.1"/>
    <property type="molecule type" value="Genomic_DNA"/>
</dbReference>
<feature type="transmembrane region" description="Helical" evidence="1">
    <location>
        <begin position="137"/>
        <end position="156"/>
    </location>
</feature>
<comment type="caution">
    <text evidence="3">The sequence shown here is derived from an EMBL/GenBank/DDBJ whole genome shotgun (WGS) entry which is preliminary data.</text>
</comment>
<keyword evidence="1" id="KW-0812">Transmembrane</keyword>
<evidence type="ECO:0000259" key="2">
    <source>
        <dbReference type="PROSITE" id="PS00036"/>
    </source>
</evidence>
<sequence>MTDDFFNLDFEVIAINHVHINSIVIEIVACHLIILIKKKQRQRRKKIDKKYEPINENNLYKKITKKLQNREQANRVRGRQKNYGQDMEQKLLDKKKEITLNVIAKLQAEKVVLKQQVEFMQNYVITNTSEDSPKNSYLSTVTAFSIILGFALLNGVGLENQQMIQSFQFQSQSLILLNPFIWFTHSSLARLYSLSCPLSVFKKQIKKEKCYLIILQYTHMNLIENNYRSQYAIFTWVDKYIFNSENRIYCEQLRNLISSI</sequence>
<evidence type="ECO:0000313" key="3">
    <source>
        <dbReference type="EMBL" id="CAD8208979.1"/>
    </source>
</evidence>
<accession>A0A8S1Y597</accession>
<dbReference type="PROSITE" id="PS00036">
    <property type="entry name" value="BZIP_BASIC"/>
    <property type="match status" value="1"/>
</dbReference>
<name>A0A8S1Y597_9CILI</name>
<reference evidence="3" key="1">
    <citation type="submission" date="2021-01" db="EMBL/GenBank/DDBJ databases">
        <authorList>
            <consortium name="Genoscope - CEA"/>
            <person name="William W."/>
        </authorList>
    </citation>
    <scope>NUCLEOTIDE SEQUENCE</scope>
</reference>
<evidence type="ECO:0000256" key="1">
    <source>
        <dbReference type="SAM" id="Phobius"/>
    </source>
</evidence>
<proteinExistence type="predicted"/>
<dbReference type="AlphaFoldDB" id="A0A8S1Y597"/>
<gene>
    <name evidence="3" type="ORF">PPENT_87.1.T1520130</name>
</gene>
<keyword evidence="1" id="KW-1133">Transmembrane helix</keyword>
<dbReference type="OrthoDB" id="313543at2759"/>
<feature type="domain" description="BZIP" evidence="2">
    <location>
        <begin position="65"/>
        <end position="79"/>
    </location>
</feature>
<evidence type="ECO:0000313" key="4">
    <source>
        <dbReference type="Proteomes" id="UP000689195"/>
    </source>
</evidence>
<dbReference type="CDD" id="cd14686">
    <property type="entry name" value="bZIP"/>
    <property type="match status" value="1"/>
</dbReference>